<feature type="region of interest" description="Disordered" evidence="1">
    <location>
        <begin position="169"/>
        <end position="266"/>
    </location>
</feature>
<dbReference type="Proteomes" id="UP001166286">
    <property type="component" value="Unassembled WGS sequence"/>
</dbReference>
<feature type="compositionally biased region" description="Polar residues" evidence="1">
    <location>
        <begin position="572"/>
        <end position="593"/>
    </location>
</feature>
<feature type="region of interest" description="Disordered" evidence="1">
    <location>
        <begin position="317"/>
        <end position="350"/>
    </location>
</feature>
<proteinExistence type="predicted"/>
<accession>A0AA39R6D7</accession>
<organism evidence="2 3">
    <name type="scientific">Cladonia borealis</name>
    <dbReference type="NCBI Taxonomy" id="184061"/>
    <lineage>
        <taxon>Eukaryota</taxon>
        <taxon>Fungi</taxon>
        <taxon>Dikarya</taxon>
        <taxon>Ascomycota</taxon>
        <taxon>Pezizomycotina</taxon>
        <taxon>Lecanoromycetes</taxon>
        <taxon>OSLEUM clade</taxon>
        <taxon>Lecanoromycetidae</taxon>
        <taxon>Lecanorales</taxon>
        <taxon>Lecanorineae</taxon>
        <taxon>Cladoniaceae</taxon>
        <taxon>Cladonia</taxon>
    </lineage>
</organism>
<feature type="region of interest" description="Disordered" evidence="1">
    <location>
        <begin position="362"/>
        <end position="393"/>
    </location>
</feature>
<feature type="compositionally biased region" description="Basic and acidic residues" evidence="1">
    <location>
        <begin position="132"/>
        <end position="145"/>
    </location>
</feature>
<evidence type="ECO:0000313" key="2">
    <source>
        <dbReference type="EMBL" id="KAK0515703.1"/>
    </source>
</evidence>
<sequence length="954" mass="106585">MAHEVRQSPRAAIRTWLRETNTTNNNNSRLESNNIDSKLPVHRSQELRRHKTRYNREVTSQSGTRGHPKPVANGESRQPLQRNPNKSIPLTSNPYREGPLDKTIKALQPRPGDPGFAESLGLHPPFRTFRVQSEDSLVHQEDPLRTRKRKRKASSTISYLEPALVDELPDAQDGKLTPIERERTKKLPPGDDDGELKSLSEIVPRPDQTTALPEKPAGSYERRPRRKTREDRYELKDGTRDKKKVAKKDNQEMKQKKHKRREKSGAALMHSFTAQNVSHDRLTLQPAKALGLFGKGRASSPVRRRGLPESAFSETAFLNSHRARPEDNSNPLHTKPSDKKKKRKSTKAADVEAEISRYFTSAKVPRKSVPDPHPEERLCQQHAQRRPQVSDSPATFIDLPDKPFLGFGSYGAVSVTPVRRVDCGAVIDHKSLFTRSQSCSTSYFTWSPSGIRSQASPQYRDKSVVPLASLRCSHRRTPPVSSKAESPQPPKAPSADRHSSGNYRDAATGTTPPNRLSKNDPTSGSPSFEDGRRGESVCSLDRSRTTETQAQTKSQPSRVELGPEEGRASGPSPRQSETRSQQRSPCGATQNPMTPRCRQEAHAGPPHAFPNGVIRESKKSPIFDPLEAVLAELLKESKQLSPVERLSSRYENQRPHDVGPEQQRPTNPGSGLPPNEPSARVIPRPHIDRLYDPSLQLEHVPSTMDFVDSHPRRYHGVTVESQHGQNPERKTSRHNVRSLTRPSTMEYVAGPLPNPGSDRVDSRSALNGYASLYERQQSREDDASFEGQGIDAESLLEVHGQPDDYAMHLAYQNQGSDSPPIGVEDHFNDNMPGFQEGLGPYHHSHNPMLADAYANQSNDYSNWVDGDQPFLSEADNELESADIMYSHHDGLQQQNGDLMFEPDGCGVTPGAGTHHPWHLVSNFAPPRGFEASSIAQCQVDDPRLSHFWTPHKLY</sequence>
<feature type="region of interest" description="Disordered" evidence="1">
    <location>
        <begin position="718"/>
        <end position="740"/>
    </location>
</feature>
<protein>
    <submittedName>
        <fullName evidence="2">Uncharacterized protein</fullName>
    </submittedName>
</protein>
<feature type="compositionally biased region" description="Polar residues" evidence="1">
    <location>
        <begin position="546"/>
        <end position="557"/>
    </location>
</feature>
<feature type="compositionally biased region" description="Basic and acidic residues" evidence="1">
    <location>
        <begin position="228"/>
        <end position="240"/>
    </location>
</feature>
<feature type="compositionally biased region" description="Basic and acidic residues" evidence="1">
    <location>
        <begin position="178"/>
        <end position="189"/>
    </location>
</feature>
<feature type="region of interest" description="Disordered" evidence="1">
    <location>
        <begin position="131"/>
        <end position="156"/>
    </location>
</feature>
<feature type="compositionally biased region" description="Polar residues" evidence="1">
    <location>
        <begin position="508"/>
        <end position="526"/>
    </location>
</feature>
<feature type="region of interest" description="Disordered" evidence="1">
    <location>
        <begin position="1"/>
        <end position="99"/>
    </location>
</feature>
<evidence type="ECO:0000256" key="1">
    <source>
        <dbReference type="SAM" id="MobiDB-lite"/>
    </source>
</evidence>
<gene>
    <name evidence="2" type="ORF">JMJ35_001737</name>
</gene>
<feature type="compositionally biased region" description="Basic and acidic residues" evidence="1">
    <location>
        <begin position="368"/>
        <end position="379"/>
    </location>
</feature>
<feature type="compositionally biased region" description="Low complexity" evidence="1">
    <location>
        <begin position="18"/>
        <end position="34"/>
    </location>
</feature>
<feature type="region of interest" description="Disordered" evidence="1">
    <location>
        <begin position="469"/>
        <end position="614"/>
    </location>
</feature>
<comment type="caution">
    <text evidence="2">The sequence shown here is derived from an EMBL/GenBank/DDBJ whole genome shotgun (WGS) entry which is preliminary data.</text>
</comment>
<reference evidence="2" key="1">
    <citation type="submission" date="2023-03" db="EMBL/GenBank/DDBJ databases">
        <title>Complete genome of Cladonia borealis.</title>
        <authorList>
            <person name="Park H."/>
        </authorList>
    </citation>
    <scope>NUCLEOTIDE SEQUENCE</scope>
    <source>
        <strain evidence="2">ANT050790</strain>
    </source>
</reference>
<feature type="compositionally biased region" description="Polar residues" evidence="1">
    <location>
        <begin position="75"/>
        <end position="94"/>
    </location>
</feature>
<name>A0AA39R6D7_9LECA</name>
<feature type="compositionally biased region" description="Basic and acidic residues" evidence="1">
    <location>
        <begin position="529"/>
        <end position="545"/>
    </location>
</feature>
<evidence type="ECO:0000313" key="3">
    <source>
        <dbReference type="Proteomes" id="UP001166286"/>
    </source>
</evidence>
<dbReference type="EMBL" id="JAFEKC020000003">
    <property type="protein sequence ID" value="KAK0515703.1"/>
    <property type="molecule type" value="Genomic_DNA"/>
</dbReference>
<dbReference type="AlphaFoldDB" id="A0AA39R6D7"/>
<feature type="region of interest" description="Disordered" evidence="1">
    <location>
        <begin position="641"/>
        <end position="681"/>
    </location>
</feature>
<keyword evidence="3" id="KW-1185">Reference proteome</keyword>
<feature type="compositionally biased region" description="Basic and acidic residues" evidence="1">
    <location>
        <begin position="646"/>
        <end position="659"/>
    </location>
</feature>